<dbReference type="EMBL" id="JAVXUO010003215">
    <property type="protein sequence ID" value="KAK2965525.1"/>
    <property type="molecule type" value="Genomic_DNA"/>
</dbReference>
<dbReference type="Proteomes" id="UP001187471">
    <property type="component" value="Unassembled WGS sequence"/>
</dbReference>
<dbReference type="InterPro" id="IPR012337">
    <property type="entry name" value="RNaseH-like_sf"/>
</dbReference>
<dbReference type="InterPro" id="IPR002156">
    <property type="entry name" value="RNaseH_domain"/>
</dbReference>
<proteinExistence type="predicted"/>
<dbReference type="PANTHER" id="PTHR47074">
    <property type="entry name" value="BNAC02G40300D PROTEIN"/>
    <property type="match status" value="1"/>
</dbReference>
<feature type="domain" description="RNase H type-1" evidence="1">
    <location>
        <begin position="117"/>
        <end position="239"/>
    </location>
</feature>
<organism evidence="2 3">
    <name type="scientific">Escallonia rubra</name>
    <dbReference type="NCBI Taxonomy" id="112253"/>
    <lineage>
        <taxon>Eukaryota</taxon>
        <taxon>Viridiplantae</taxon>
        <taxon>Streptophyta</taxon>
        <taxon>Embryophyta</taxon>
        <taxon>Tracheophyta</taxon>
        <taxon>Spermatophyta</taxon>
        <taxon>Magnoliopsida</taxon>
        <taxon>eudicotyledons</taxon>
        <taxon>Gunneridae</taxon>
        <taxon>Pentapetalae</taxon>
        <taxon>asterids</taxon>
        <taxon>campanulids</taxon>
        <taxon>Escalloniales</taxon>
        <taxon>Escalloniaceae</taxon>
        <taxon>Escallonia</taxon>
    </lineage>
</organism>
<dbReference type="SUPFAM" id="SSF53098">
    <property type="entry name" value="Ribonuclease H-like"/>
    <property type="match status" value="1"/>
</dbReference>
<reference evidence="2" key="1">
    <citation type="submission" date="2022-12" db="EMBL/GenBank/DDBJ databases">
        <title>Draft genome assemblies for two species of Escallonia (Escalloniales).</title>
        <authorList>
            <person name="Chanderbali A."/>
            <person name="Dervinis C."/>
            <person name="Anghel I."/>
            <person name="Soltis D."/>
            <person name="Soltis P."/>
            <person name="Zapata F."/>
        </authorList>
    </citation>
    <scope>NUCLEOTIDE SEQUENCE</scope>
    <source>
        <strain evidence="2">UCBG92.1500</strain>
        <tissue evidence="2">Leaf</tissue>
    </source>
</reference>
<sequence length="266" mass="30710">MHVLRDCTSSRLVYGLCNVQHKGNFVRDISIIWWMIDMHETLLREEFEFFIIICWWLWKNMNDKKYKYLEKDALELYSLGYHYKENYQATQGGMKISRERVVPVSWCPPDHGWLKLNFDGAVFKKINAIGLGAVVRDATGCFIAGLSKRVDNMPCPMTAEALAALDDIKLAQQLECQRLCIEGDAVDIISALKSREANLSKIGQLVDEIKKLADSFQEVQISQVKRCRNTVAHFFTKEALFVHNMRYWRDVAPDFVVPNLLKDVPT</sequence>
<evidence type="ECO:0000313" key="3">
    <source>
        <dbReference type="Proteomes" id="UP001187471"/>
    </source>
</evidence>
<name>A0AA88QMC9_9ASTE</name>
<protein>
    <recommendedName>
        <fullName evidence="1">RNase H type-1 domain-containing protein</fullName>
    </recommendedName>
</protein>
<dbReference type="Gene3D" id="3.30.420.10">
    <property type="entry name" value="Ribonuclease H-like superfamily/Ribonuclease H"/>
    <property type="match status" value="1"/>
</dbReference>
<dbReference type="InterPro" id="IPR044730">
    <property type="entry name" value="RNase_H-like_dom_plant"/>
</dbReference>
<dbReference type="InterPro" id="IPR052929">
    <property type="entry name" value="RNase_H-like_EbsB-rel"/>
</dbReference>
<dbReference type="GO" id="GO:0004523">
    <property type="term" value="F:RNA-DNA hybrid ribonuclease activity"/>
    <property type="evidence" value="ECO:0007669"/>
    <property type="project" value="InterPro"/>
</dbReference>
<accession>A0AA88QMC9</accession>
<evidence type="ECO:0000259" key="1">
    <source>
        <dbReference type="Pfam" id="PF13456"/>
    </source>
</evidence>
<dbReference type="AlphaFoldDB" id="A0AA88QMC9"/>
<comment type="caution">
    <text evidence="2">The sequence shown here is derived from an EMBL/GenBank/DDBJ whole genome shotgun (WGS) entry which is preliminary data.</text>
</comment>
<gene>
    <name evidence="2" type="ORF">RJ640_008875</name>
</gene>
<dbReference type="CDD" id="cd06222">
    <property type="entry name" value="RNase_H_like"/>
    <property type="match status" value="1"/>
</dbReference>
<dbReference type="GO" id="GO:0003676">
    <property type="term" value="F:nucleic acid binding"/>
    <property type="evidence" value="ECO:0007669"/>
    <property type="project" value="InterPro"/>
</dbReference>
<evidence type="ECO:0000313" key="2">
    <source>
        <dbReference type="EMBL" id="KAK2965525.1"/>
    </source>
</evidence>
<dbReference type="PANTHER" id="PTHR47074:SF48">
    <property type="entry name" value="POLYNUCLEOTIDYL TRANSFERASE, RIBONUCLEASE H-LIKE SUPERFAMILY PROTEIN"/>
    <property type="match status" value="1"/>
</dbReference>
<dbReference type="InterPro" id="IPR036397">
    <property type="entry name" value="RNaseH_sf"/>
</dbReference>
<keyword evidence="3" id="KW-1185">Reference proteome</keyword>
<dbReference type="Pfam" id="PF13456">
    <property type="entry name" value="RVT_3"/>
    <property type="match status" value="1"/>
</dbReference>